<dbReference type="AlphaFoldDB" id="A0AAD8SD44"/>
<protein>
    <submittedName>
        <fullName evidence="2">Uncharacterized protein</fullName>
    </submittedName>
</protein>
<comment type="caution">
    <text evidence="2">The sequence shown here is derived from an EMBL/GenBank/DDBJ whole genome shotgun (WGS) entry which is preliminary data.</text>
</comment>
<feature type="region of interest" description="Disordered" evidence="1">
    <location>
        <begin position="1"/>
        <end position="30"/>
    </location>
</feature>
<dbReference type="Proteomes" id="UP001231189">
    <property type="component" value="Unassembled WGS sequence"/>
</dbReference>
<keyword evidence="3" id="KW-1185">Reference proteome</keyword>
<evidence type="ECO:0000313" key="3">
    <source>
        <dbReference type="Proteomes" id="UP001231189"/>
    </source>
</evidence>
<dbReference type="EMBL" id="JAUUTY010000004">
    <property type="protein sequence ID" value="KAK1649927.1"/>
    <property type="molecule type" value="Genomic_DNA"/>
</dbReference>
<organism evidence="2 3">
    <name type="scientific">Lolium multiflorum</name>
    <name type="common">Italian ryegrass</name>
    <name type="synonym">Lolium perenne subsp. multiflorum</name>
    <dbReference type="NCBI Taxonomy" id="4521"/>
    <lineage>
        <taxon>Eukaryota</taxon>
        <taxon>Viridiplantae</taxon>
        <taxon>Streptophyta</taxon>
        <taxon>Embryophyta</taxon>
        <taxon>Tracheophyta</taxon>
        <taxon>Spermatophyta</taxon>
        <taxon>Magnoliopsida</taxon>
        <taxon>Liliopsida</taxon>
        <taxon>Poales</taxon>
        <taxon>Poaceae</taxon>
        <taxon>BOP clade</taxon>
        <taxon>Pooideae</taxon>
        <taxon>Poodae</taxon>
        <taxon>Poeae</taxon>
        <taxon>Poeae Chloroplast Group 2 (Poeae type)</taxon>
        <taxon>Loliodinae</taxon>
        <taxon>Loliinae</taxon>
        <taxon>Lolium</taxon>
    </lineage>
</organism>
<evidence type="ECO:0000256" key="1">
    <source>
        <dbReference type="SAM" id="MobiDB-lite"/>
    </source>
</evidence>
<name>A0AAD8SD44_LOLMU</name>
<reference evidence="2" key="1">
    <citation type="submission" date="2023-07" db="EMBL/GenBank/DDBJ databases">
        <title>A chromosome-level genome assembly of Lolium multiflorum.</title>
        <authorList>
            <person name="Chen Y."/>
            <person name="Copetti D."/>
            <person name="Kolliker R."/>
            <person name="Studer B."/>
        </authorList>
    </citation>
    <scope>NUCLEOTIDE SEQUENCE</scope>
    <source>
        <strain evidence="2">02402/16</strain>
        <tissue evidence="2">Leaf</tissue>
    </source>
</reference>
<sequence>MGDHDYNFGPSPRPRRTLPPRQPPLPQEMWGEDIPNRVARNDSGDFVTSMFHEIQMQLEEGRKIELPEELIEEEAMRLGILISVEVAAADAPVQCRAHAGRTFGGRCLQSGVAGLDASSSALVPVGSSGHSPSTTLAAPAFDPPVLDWPWVIPDLVDLTHVHAQRR</sequence>
<proteinExistence type="predicted"/>
<evidence type="ECO:0000313" key="2">
    <source>
        <dbReference type="EMBL" id="KAK1649927.1"/>
    </source>
</evidence>
<accession>A0AAD8SD44</accession>
<gene>
    <name evidence="2" type="ORF">QYE76_067732</name>
</gene>